<keyword evidence="4" id="KW-0479">Metal-binding</keyword>
<gene>
    <name evidence="10" type="ORF">S01H4_24906</name>
</gene>
<dbReference type="AlphaFoldDB" id="X1BXA6"/>
<dbReference type="GO" id="GO:0050660">
    <property type="term" value="F:flavin adenine dinucleotide binding"/>
    <property type="evidence" value="ECO:0007669"/>
    <property type="project" value="TreeGrafter"/>
</dbReference>
<reference evidence="10" key="1">
    <citation type="journal article" date="2014" name="Front. Microbiol.">
        <title>High frequency of phylogenetically diverse reductive dehalogenase-homologous genes in deep subseafloor sedimentary metagenomes.</title>
        <authorList>
            <person name="Kawai M."/>
            <person name="Futagami T."/>
            <person name="Toyoda A."/>
            <person name="Takaki Y."/>
            <person name="Nishi S."/>
            <person name="Hori S."/>
            <person name="Arai W."/>
            <person name="Tsubouchi T."/>
            <person name="Morono Y."/>
            <person name="Uchiyama I."/>
            <person name="Ito T."/>
            <person name="Fujiyama A."/>
            <person name="Inagaki F."/>
            <person name="Takami H."/>
        </authorList>
    </citation>
    <scope>NUCLEOTIDE SEQUENCE</scope>
    <source>
        <strain evidence="10">Expedition CK06-06</strain>
    </source>
</reference>
<dbReference type="InterPro" id="IPR039261">
    <property type="entry name" value="FNR_nucleotide-bd"/>
</dbReference>
<name>X1BXA6_9ZZZZ</name>
<accession>X1BXA6</accession>
<evidence type="ECO:0000313" key="10">
    <source>
        <dbReference type="EMBL" id="GAG88813.1"/>
    </source>
</evidence>
<dbReference type="Pfam" id="PF00175">
    <property type="entry name" value="NAD_binding_1"/>
    <property type="match status" value="1"/>
</dbReference>
<dbReference type="GO" id="GO:0051537">
    <property type="term" value="F:2 iron, 2 sulfur cluster binding"/>
    <property type="evidence" value="ECO:0007669"/>
    <property type="project" value="UniProtKB-KW"/>
</dbReference>
<dbReference type="GO" id="GO:0016491">
    <property type="term" value="F:oxidoreductase activity"/>
    <property type="evidence" value="ECO:0007669"/>
    <property type="project" value="UniProtKB-KW"/>
</dbReference>
<sequence>IAGGAGITPFIAILRQLNKDGKIASNRLFFSNKTTQDIIIENELRELLPPENLVLSLTREEQPGYHTGRMDQAFIKEHLADFDQNFYVCGPKGMNADIKQILIDLGASPQSLIFEK</sequence>
<evidence type="ECO:0000256" key="6">
    <source>
        <dbReference type="ARBA" id="ARBA00023002"/>
    </source>
</evidence>
<feature type="non-terminal residue" evidence="10">
    <location>
        <position position="1"/>
    </location>
</feature>
<dbReference type="InterPro" id="IPR050415">
    <property type="entry name" value="MRET"/>
</dbReference>
<evidence type="ECO:0000256" key="1">
    <source>
        <dbReference type="ARBA" id="ARBA00001974"/>
    </source>
</evidence>
<keyword evidence="3" id="KW-0001">2Fe-2S</keyword>
<keyword evidence="2" id="KW-0285">Flavoprotein</keyword>
<protein>
    <recommendedName>
        <fullName evidence="9">Oxidoreductase FAD/NAD(P)-binding domain-containing protein</fullName>
    </recommendedName>
</protein>
<dbReference type="GO" id="GO:0046872">
    <property type="term" value="F:metal ion binding"/>
    <property type="evidence" value="ECO:0007669"/>
    <property type="project" value="UniProtKB-KW"/>
</dbReference>
<keyword evidence="6" id="KW-0560">Oxidoreductase</keyword>
<evidence type="ECO:0000256" key="5">
    <source>
        <dbReference type="ARBA" id="ARBA00022827"/>
    </source>
</evidence>
<keyword evidence="5" id="KW-0274">FAD</keyword>
<dbReference type="InterPro" id="IPR001433">
    <property type="entry name" value="OxRdtase_FAD/NAD-bd"/>
</dbReference>
<comment type="cofactor">
    <cofactor evidence="1">
        <name>FAD</name>
        <dbReference type="ChEBI" id="CHEBI:57692"/>
    </cofactor>
</comment>
<keyword evidence="8" id="KW-0411">Iron-sulfur</keyword>
<evidence type="ECO:0000256" key="2">
    <source>
        <dbReference type="ARBA" id="ARBA00022630"/>
    </source>
</evidence>
<evidence type="ECO:0000259" key="9">
    <source>
        <dbReference type="Pfam" id="PF00175"/>
    </source>
</evidence>
<comment type="caution">
    <text evidence="10">The sequence shown here is derived from an EMBL/GenBank/DDBJ whole genome shotgun (WGS) entry which is preliminary data.</text>
</comment>
<organism evidence="10">
    <name type="scientific">marine sediment metagenome</name>
    <dbReference type="NCBI Taxonomy" id="412755"/>
    <lineage>
        <taxon>unclassified sequences</taxon>
        <taxon>metagenomes</taxon>
        <taxon>ecological metagenomes</taxon>
    </lineage>
</organism>
<dbReference type="EMBL" id="BART01011781">
    <property type="protein sequence ID" value="GAG88813.1"/>
    <property type="molecule type" value="Genomic_DNA"/>
</dbReference>
<keyword evidence="7" id="KW-0408">Iron</keyword>
<feature type="domain" description="Oxidoreductase FAD/NAD(P)-binding" evidence="9">
    <location>
        <begin position="1"/>
        <end position="99"/>
    </location>
</feature>
<evidence type="ECO:0000256" key="4">
    <source>
        <dbReference type="ARBA" id="ARBA00022723"/>
    </source>
</evidence>
<dbReference type="PANTHER" id="PTHR47354:SF8">
    <property type="entry name" value="1,2-PHENYLACETYL-COA EPOXIDASE, SUBUNIT E"/>
    <property type="match status" value="1"/>
</dbReference>
<proteinExistence type="predicted"/>
<dbReference type="SUPFAM" id="SSF52343">
    <property type="entry name" value="Ferredoxin reductase-like, C-terminal NADP-linked domain"/>
    <property type="match status" value="1"/>
</dbReference>
<dbReference type="PANTHER" id="PTHR47354">
    <property type="entry name" value="NADH OXIDOREDUCTASE HCR"/>
    <property type="match status" value="1"/>
</dbReference>
<evidence type="ECO:0000256" key="8">
    <source>
        <dbReference type="ARBA" id="ARBA00023014"/>
    </source>
</evidence>
<evidence type="ECO:0000256" key="3">
    <source>
        <dbReference type="ARBA" id="ARBA00022714"/>
    </source>
</evidence>
<evidence type="ECO:0000256" key="7">
    <source>
        <dbReference type="ARBA" id="ARBA00023004"/>
    </source>
</evidence>
<dbReference type="Gene3D" id="3.40.50.80">
    <property type="entry name" value="Nucleotide-binding domain of ferredoxin-NADP reductase (FNR) module"/>
    <property type="match status" value="1"/>
</dbReference>